<comment type="caution">
    <text evidence="1">The sequence shown here is derived from an EMBL/GenBank/DDBJ whole genome shotgun (WGS) entry which is preliminary data.</text>
</comment>
<reference evidence="1 2" key="1">
    <citation type="submission" date="2024-02" db="EMBL/GenBank/DDBJ databases">
        <authorList>
            <person name="Vignale AGUSTIN F."/>
            <person name="Sosa J E."/>
            <person name="Modenutti C."/>
        </authorList>
    </citation>
    <scope>NUCLEOTIDE SEQUENCE [LARGE SCALE GENOMIC DNA]</scope>
</reference>
<proteinExistence type="predicted"/>
<sequence>MASIGHLNFIVTSGNTYLVEKVSVQSSKRGVGGEANCGVVPAKGREEMLWVCDFHLWRWILRQWRRVMIVMVDMKAYRIPEIKV</sequence>
<dbReference type="AlphaFoldDB" id="A0ABC8R570"/>
<evidence type="ECO:0000313" key="2">
    <source>
        <dbReference type="Proteomes" id="UP001642360"/>
    </source>
</evidence>
<name>A0ABC8R570_9AQUA</name>
<gene>
    <name evidence="1" type="ORF">ILEXP_LOCUS4210</name>
</gene>
<evidence type="ECO:0000313" key="1">
    <source>
        <dbReference type="EMBL" id="CAK9137187.1"/>
    </source>
</evidence>
<accession>A0ABC8R570</accession>
<dbReference type="EMBL" id="CAUOFW020000807">
    <property type="protein sequence ID" value="CAK9137187.1"/>
    <property type="molecule type" value="Genomic_DNA"/>
</dbReference>
<protein>
    <submittedName>
        <fullName evidence="1">Uncharacterized protein</fullName>
    </submittedName>
</protein>
<organism evidence="1 2">
    <name type="scientific">Ilex paraguariensis</name>
    <name type="common">yerba mate</name>
    <dbReference type="NCBI Taxonomy" id="185542"/>
    <lineage>
        <taxon>Eukaryota</taxon>
        <taxon>Viridiplantae</taxon>
        <taxon>Streptophyta</taxon>
        <taxon>Embryophyta</taxon>
        <taxon>Tracheophyta</taxon>
        <taxon>Spermatophyta</taxon>
        <taxon>Magnoliopsida</taxon>
        <taxon>eudicotyledons</taxon>
        <taxon>Gunneridae</taxon>
        <taxon>Pentapetalae</taxon>
        <taxon>asterids</taxon>
        <taxon>campanulids</taxon>
        <taxon>Aquifoliales</taxon>
        <taxon>Aquifoliaceae</taxon>
        <taxon>Ilex</taxon>
    </lineage>
</organism>
<keyword evidence="2" id="KW-1185">Reference proteome</keyword>
<dbReference type="Proteomes" id="UP001642360">
    <property type="component" value="Unassembled WGS sequence"/>
</dbReference>